<name>A0ABY7E6E3_MYAAR</name>
<reference evidence="3" key="1">
    <citation type="submission" date="2022-11" db="EMBL/GenBank/DDBJ databases">
        <title>Centuries of genome instability and evolution in soft-shell clam transmissible cancer (bioRxiv).</title>
        <authorList>
            <person name="Hart S.F.M."/>
            <person name="Yonemitsu M.A."/>
            <person name="Giersch R.M."/>
            <person name="Beal B.F."/>
            <person name="Arriagada G."/>
            <person name="Davis B.W."/>
            <person name="Ostrander E.A."/>
            <person name="Goff S.P."/>
            <person name="Metzger M.J."/>
        </authorList>
    </citation>
    <scope>NUCLEOTIDE SEQUENCE</scope>
    <source>
        <strain evidence="3">MELC-2E11</strain>
        <tissue evidence="3">Siphon/mantle</tissue>
    </source>
</reference>
<keyword evidence="1" id="KW-0833">Ubl conjugation pathway</keyword>
<protein>
    <submittedName>
        <fullName evidence="3">G2E3-like protein</fullName>
    </submittedName>
</protein>
<dbReference type="Proteomes" id="UP001164746">
    <property type="component" value="Chromosome 5"/>
</dbReference>
<dbReference type="EMBL" id="CP111016">
    <property type="protein sequence ID" value="WAR04510.1"/>
    <property type="molecule type" value="Genomic_DNA"/>
</dbReference>
<gene>
    <name evidence="3" type="ORF">MAR_019879</name>
</gene>
<evidence type="ECO:0000313" key="3">
    <source>
        <dbReference type="EMBL" id="WAR04510.1"/>
    </source>
</evidence>
<dbReference type="Pfam" id="PF00632">
    <property type="entry name" value="HECT"/>
    <property type="match status" value="1"/>
</dbReference>
<feature type="domain" description="HECT" evidence="2">
    <location>
        <begin position="59"/>
        <end position="328"/>
    </location>
</feature>
<dbReference type="InterPro" id="IPR000569">
    <property type="entry name" value="HECT_dom"/>
</dbReference>
<evidence type="ECO:0000313" key="4">
    <source>
        <dbReference type="Proteomes" id="UP001164746"/>
    </source>
</evidence>
<feature type="non-terminal residue" evidence="3">
    <location>
        <position position="329"/>
    </location>
</feature>
<proteinExistence type="predicted"/>
<keyword evidence="4" id="KW-1185">Reference proteome</keyword>
<dbReference type="InterPro" id="IPR035983">
    <property type="entry name" value="Hect_E3_ubiquitin_ligase"/>
</dbReference>
<evidence type="ECO:0000256" key="1">
    <source>
        <dbReference type="ARBA" id="ARBA00022786"/>
    </source>
</evidence>
<evidence type="ECO:0000259" key="2">
    <source>
        <dbReference type="Pfam" id="PF00632"/>
    </source>
</evidence>
<sequence>MASEDETRKPISKVKVELSLTVSNTKEIALFLHDAIIIAVDHSDYPATLAMQELHSSDLFDGPEGCRYFTHNVECLHNNHYFLAGQLLAMSIAYDGPSSLRLNEQLYFMTDTSSPAFEDDTWRVLPIDARSIFKNSEVSSRNAIERFLSNHGDSLVENGIVNIYRLTLQNKEEYAVLIQKQFLFYRTSAEIQQFTRGMDSLGTLWQTVKENAAKFKPLLCTAPQALDKAQFERLCVYDRSPEGSNNRIAEEQLIYSWEMFLQDIEDKLVPATFDIIPYLGFQKTNEIKFFTEQGRSPNVSTCSLELWIPRGIEDPEKLREIMIRCLKES</sequence>
<organism evidence="3 4">
    <name type="scientific">Mya arenaria</name>
    <name type="common">Soft-shell clam</name>
    <dbReference type="NCBI Taxonomy" id="6604"/>
    <lineage>
        <taxon>Eukaryota</taxon>
        <taxon>Metazoa</taxon>
        <taxon>Spiralia</taxon>
        <taxon>Lophotrochozoa</taxon>
        <taxon>Mollusca</taxon>
        <taxon>Bivalvia</taxon>
        <taxon>Autobranchia</taxon>
        <taxon>Heteroconchia</taxon>
        <taxon>Euheterodonta</taxon>
        <taxon>Imparidentia</taxon>
        <taxon>Neoheterodontei</taxon>
        <taxon>Myida</taxon>
        <taxon>Myoidea</taxon>
        <taxon>Myidae</taxon>
        <taxon>Mya</taxon>
    </lineage>
</organism>
<accession>A0ABY7E6E3</accession>
<dbReference type="SUPFAM" id="SSF56204">
    <property type="entry name" value="Hect, E3 ligase catalytic domain"/>
    <property type="match status" value="1"/>
</dbReference>